<comment type="caution">
    <text evidence="1">The sequence shown here is derived from an EMBL/GenBank/DDBJ whole genome shotgun (WGS) entry which is preliminary data.</text>
</comment>
<keyword evidence="2" id="KW-1185">Reference proteome</keyword>
<proteinExistence type="predicted"/>
<sequence>MIKVLIIAAIILIIAFALKYLASQKNNTLNYKRPGPATKPAVLKENDKIIIINNASIDDVREAITDFCKTYNNESYTAILRLTQIGNNKFSITFPYDIDFTTFCFAVNYFEYPTDIKWNADVRAWATTKSNDEWITEKSANKKVMLYIPALDKEYDNVFLTTQDNIGYKLGFAGGKEIKLLDTPEKSYEHPAIKIHDIVKLKFEDFG</sequence>
<evidence type="ECO:0000313" key="1">
    <source>
        <dbReference type="EMBL" id="MCD8741496.1"/>
    </source>
</evidence>
<dbReference type="EMBL" id="JAJPWV010000003">
    <property type="protein sequence ID" value="MCD8741496.1"/>
    <property type="molecule type" value="Genomic_DNA"/>
</dbReference>
<gene>
    <name evidence="1" type="ORF">LT679_12845</name>
</gene>
<dbReference type="RefSeq" id="WP_232177996.1">
    <property type="nucleotide sequence ID" value="NZ_JAJPWV010000003.1"/>
</dbReference>
<accession>A0ABS8U754</accession>
<reference evidence="1 2" key="1">
    <citation type="submission" date="2021-12" db="EMBL/GenBank/DDBJ databases">
        <title>Mucilaginibacter roseus genome.</title>
        <authorList>
            <person name="Ferreira J.R."/>
            <person name="Newman J.D."/>
        </authorList>
    </citation>
    <scope>NUCLEOTIDE SEQUENCE [LARGE SCALE GENOMIC DNA]</scope>
    <source>
        <strain evidence="1 2">LMG 28454</strain>
    </source>
</reference>
<evidence type="ECO:0000313" key="2">
    <source>
        <dbReference type="Proteomes" id="UP001199919"/>
    </source>
</evidence>
<protein>
    <submittedName>
        <fullName evidence="1">Uncharacterized protein</fullName>
    </submittedName>
</protein>
<name>A0ABS8U754_9SPHI</name>
<organism evidence="1 2">
    <name type="scientific">Mucilaginibacter roseus</name>
    <dbReference type="NCBI Taxonomy" id="1528868"/>
    <lineage>
        <taxon>Bacteria</taxon>
        <taxon>Pseudomonadati</taxon>
        <taxon>Bacteroidota</taxon>
        <taxon>Sphingobacteriia</taxon>
        <taxon>Sphingobacteriales</taxon>
        <taxon>Sphingobacteriaceae</taxon>
        <taxon>Mucilaginibacter</taxon>
    </lineage>
</organism>
<dbReference type="Proteomes" id="UP001199919">
    <property type="component" value="Unassembled WGS sequence"/>
</dbReference>